<dbReference type="PRINTS" id="PR00368">
    <property type="entry name" value="FADPNR"/>
</dbReference>
<evidence type="ECO:0000256" key="1">
    <source>
        <dbReference type="ARBA" id="ARBA00023002"/>
    </source>
</evidence>
<sequence length="427" mass="45167">MSTAQVLKADLLVVGAGPAGIAAVCEFVKAGRSVIWLDQGLRAGGQIWRAQIAAPWRQRLEQALASPLLRFLPGHAVIAVEASSAQEQRLLLSSLQEPLAPGRQVAAPQLLLALGARERLLPLPGWTLPGVHGAGGLQALIKNGWPIRGRRLLLAGSGPLLLAAADTARAAGAQVLQIIEQAPRSALLGFGLRLGSQHWAQAAGLAWRLRGTPYKTGCWVSQALGEHKLEAVQISDGQASWTLDCEALGLGFGLQPNTELAALLACTIEDGAIKVDARQQSSRAGIYAAGECTGVGGVGKALLEGQLAARQMLGQDGRTSTRALRLARRHARLVAEQFDLRPELFKLAEARTLICRCEDVSLGELKPFADWRSAKLQTRCGMGACQGRICGPIAQDVLGWPAQTAERGMRTPLQPTSIACLLGDDPA</sequence>
<dbReference type="InterPro" id="IPR051691">
    <property type="entry name" value="Metab_Enz_Cyan_OpOx_G3PDH"/>
</dbReference>
<proteinExistence type="predicted"/>
<dbReference type="Gene3D" id="3.50.50.60">
    <property type="entry name" value="FAD/NAD(P)-binding domain"/>
    <property type="match status" value="3"/>
</dbReference>
<evidence type="ECO:0000259" key="2">
    <source>
        <dbReference type="Pfam" id="PF07992"/>
    </source>
</evidence>
<dbReference type="SUPFAM" id="SSF51905">
    <property type="entry name" value="FAD/NAD(P)-binding domain"/>
    <property type="match status" value="1"/>
</dbReference>
<comment type="caution">
    <text evidence="3">The sequence shown here is derived from an EMBL/GenBank/DDBJ whole genome shotgun (WGS) entry which is preliminary data.</text>
</comment>
<reference evidence="3 4" key="1">
    <citation type="submission" date="2020-08" db="EMBL/GenBank/DDBJ databases">
        <title>Functional genomics of gut bacteria from endangered species of beetles.</title>
        <authorList>
            <person name="Carlos-Shanley C."/>
        </authorList>
    </citation>
    <scope>NUCLEOTIDE SEQUENCE [LARGE SCALE GENOMIC DNA]</scope>
    <source>
        <strain evidence="3 4">S00239</strain>
    </source>
</reference>
<keyword evidence="1" id="KW-0560">Oxidoreductase</keyword>
<dbReference type="Gene3D" id="1.10.10.1100">
    <property type="entry name" value="BFD-like [2Fe-2S]-binding domain"/>
    <property type="match status" value="1"/>
</dbReference>
<accession>A0A840LJS5</accession>
<dbReference type="PRINTS" id="PR00411">
    <property type="entry name" value="PNDRDTASEI"/>
</dbReference>
<evidence type="ECO:0000313" key="4">
    <source>
        <dbReference type="Proteomes" id="UP000562027"/>
    </source>
</evidence>
<dbReference type="InterPro" id="IPR023753">
    <property type="entry name" value="FAD/NAD-binding_dom"/>
</dbReference>
<dbReference type="RefSeq" id="WP_184303632.1">
    <property type="nucleotide sequence ID" value="NZ_JACHLP010000010.1"/>
</dbReference>
<dbReference type="InterPro" id="IPR041854">
    <property type="entry name" value="BFD-like_2Fe2S-bd_dom_sf"/>
</dbReference>
<protein>
    <submittedName>
        <fullName evidence="3">NADPH-dependent 2,4-dienoyl-CoA reductase/sulfur reductase-like enzyme</fullName>
    </submittedName>
</protein>
<dbReference type="PANTHER" id="PTHR42949:SF3">
    <property type="entry name" value="ANAEROBIC GLYCEROL-3-PHOSPHATE DEHYDROGENASE SUBUNIT B"/>
    <property type="match status" value="1"/>
</dbReference>
<name>A0A840LJS5_9BURK</name>
<evidence type="ECO:0000313" key="3">
    <source>
        <dbReference type="EMBL" id="MBB4845537.1"/>
    </source>
</evidence>
<dbReference type="AlphaFoldDB" id="A0A840LJS5"/>
<dbReference type="GO" id="GO:0016491">
    <property type="term" value="F:oxidoreductase activity"/>
    <property type="evidence" value="ECO:0007669"/>
    <property type="project" value="UniProtKB-KW"/>
</dbReference>
<organism evidence="3 4">
    <name type="scientific">Roseateles oligotrophus</name>
    <dbReference type="NCBI Taxonomy" id="1769250"/>
    <lineage>
        <taxon>Bacteria</taxon>
        <taxon>Pseudomonadati</taxon>
        <taxon>Pseudomonadota</taxon>
        <taxon>Betaproteobacteria</taxon>
        <taxon>Burkholderiales</taxon>
        <taxon>Sphaerotilaceae</taxon>
        <taxon>Roseateles</taxon>
    </lineage>
</organism>
<dbReference type="EMBL" id="JACHLP010000010">
    <property type="protein sequence ID" value="MBB4845537.1"/>
    <property type="molecule type" value="Genomic_DNA"/>
</dbReference>
<feature type="domain" description="FAD/NAD(P)-binding" evidence="2">
    <location>
        <begin position="10"/>
        <end position="295"/>
    </location>
</feature>
<dbReference type="InterPro" id="IPR036188">
    <property type="entry name" value="FAD/NAD-bd_sf"/>
</dbReference>
<dbReference type="Proteomes" id="UP000562027">
    <property type="component" value="Unassembled WGS sequence"/>
</dbReference>
<gene>
    <name evidence="3" type="ORF">HNP55_004089</name>
</gene>
<keyword evidence="4" id="KW-1185">Reference proteome</keyword>
<dbReference type="Pfam" id="PF07992">
    <property type="entry name" value="Pyr_redox_2"/>
    <property type="match status" value="1"/>
</dbReference>
<dbReference type="PANTHER" id="PTHR42949">
    <property type="entry name" value="ANAEROBIC GLYCEROL-3-PHOSPHATE DEHYDROGENASE SUBUNIT B"/>
    <property type="match status" value="1"/>
</dbReference>